<feature type="transmembrane region" description="Helical" evidence="5">
    <location>
        <begin position="85"/>
        <end position="103"/>
    </location>
</feature>
<name>A0A929BBR8_9PSEU</name>
<feature type="transmembrane region" description="Helical" evidence="5">
    <location>
        <begin position="177"/>
        <end position="199"/>
    </location>
</feature>
<gene>
    <name evidence="7" type="ORF">IQ251_09845</name>
</gene>
<dbReference type="RefSeq" id="WP_193928190.1">
    <property type="nucleotide sequence ID" value="NZ_JADEYC010000015.1"/>
</dbReference>
<evidence type="ECO:0000313" key="8">
    <source>
        <dbReference type="Proteomes" id="UP000598360"/>
    </source>
</evidence>
<evidence type="ECO:0000256" key="2">
    <source>
        <dbReference type="ARBA" id="ARBA00022692"/>
    </source>
</evidence>
<evidence type="ECO:0000256" key="3">
    <source>
        <dbReference type="ARBA" id="ARBA00022989"/>
    </source>
</evidence>
<feature type="transmembrane region" description="Helical" evidence="5">
    <location>
        <begin position="220"/>
        <end position="241"/>
    </location>
</feature>
<dbReference type="EMBL" id="JADEYC010000015">
    <property type="protein sequence ID" value="MBE9374748.1"/>
    <property type="molecule type" value="Genomic_DNA"/>
</dbReference>
<evidence type="ECO:0000259" key="6">
    <source>
        <dbReference type="PROSITE" id="PS50850"/>
    </source>
</evidence>
<feature type="transmembrane region" description="Helical" evidence="5">
    <location>
        <begin position="253"/>
        <end position="275"/>
    </location>
</feature>
<dbReference type="SUPFAM" id="SSF103473">
    <property type="entry name" value="MFS general substrate transporter"/>
    <property type="match status" value="1"/>
</dbReference>
<dbReference type="AlphaFoldDB" id="A0A929BBR8"/>
<organism evidence="7 8">
    <name type="scientific">Saccharopolyspora montiporae</name>
    <dbReference type="NCBI Taxonomy" id="2781240"/>
    <lineage>
        <taxon>Bacteria</taxon>
        <taxon>Bacillati</taxon>
        <taxon>Actinomycetota</taxon>
        <taxon>Actinomycetes</taxon>
        <taxon>Pseudonocardiales</taxon>
        <taxon>Pseudonocardiaceae</taxon>
        <taxon>Saccharopolyspora</taxon>
    </lineage>
</organism>
<keyword evidence="4 5" id="KW-0472">Membrane</keyword>
<keyword evidence="2 5" id="KW-0812">Transmembrane</keyword>
<dbReference type="PANTHER" id="PTHR23542">
    <property type="match status" value="1"/>
</dbReference>
<dbReference type="Proteomes" id="UP000598360">
    <property type="component" value="Unassembled WGS sequence"/>
</dbReference>
<keyword evidence="3 5" id="KW-1133">Transmembrane helix</keyword>
<evidence type="ECO:0000256" key="4">
    <source>
        <dbReference type="ARBA" id="ARBA00023136"/>
    </source>
</evidence>
<dbReference type="InterPro" id="IPR011701">
    <property type="entry name" value="MFS"/>
</dbReference>
<dbReference type="InterPro" id="IPR020846">
    <property type="entry name" value="MFS_dom"/>
</dbReference>
<evidence type="ECO:0000313" key="7">
    <source>
        <dbReference type="EMBL" id="MBE9374748.1"/>
    </source>
</evidence>
<dbReference type="GO" id="GO:0005886">
    <property type="term" value="C:plasma membrane"/>
    <property type="evidence" value="ECO:0007669"/>
    <property type="project" value="UniProtKB-SubCell"/>
</dbReference>
<dbReference type="PANTHER" id="PTHR23542:SF1">
    <property type="entry name" value="MAJOR FACILITATOR SUPERFAMILY (MFS) PROFILE DOMAIN-CONTAINING PROTEIN"/>
    <property type="match status" value="1"/>
</dbReference>
<dbReference type="PROSITE" id="PS50850">
    <property type="entry name" value="MFS"/>
    <property type="match status" value="1"/>
</dbReference>
<keyword evidence="8" id="KW-1185">Reference proteome</keyword>
<feature type="transmembrane region" description="Helical" evidence="5">
    <location>
        <begin position="20"/>
        <end position="45"/>
    </location>
</feature>
<reference evidence="7" key="1">
    <citation type="submission" date="2020-10" db="EMBL/GenBank/DDBJ databases">
        <title>Diversity and distribution of actinomycetes associated with coral in the coast of Hainan.</title>
        <authorList>
            <person name="Li F."/>
        </authorList>
    </citation>
    <scope>NUCLEOTIDE SEQUENCE</scope>
    <source>
        <strain evidence="7">HNM0983</strain>
    </source>
</reference>
<accession>A0A929BBR8</accession>
<dbReference type="GO" id="GO:0022857">
    <property type="term" value="F:transmembrane transporter activity"/>
    <property type="evidence" value="ECO:0007669"/>
    <property type="project" value="InterPro"/>
</dbReference>
<feature type="transmembrane region" description="Helical" evidence="5">
    <location>
        <begin position="51"/>
        <end position="73"/>
    </location>
</feature>
<proteinExistence type="predicted"/>
<feature type="domain" description="Major facilitator superfamily (MFS) profile" evidence="6">
    <location>
        <begin position="219"/>
        <end position="404"/>
    </location>
</feature>
<feature type="transmembrane region" description="Helical" evidence="5">
    <location>
        <begin position="342"/>
        <end position="365"/>
    </location>
</feature>
<comment type="caution">
    <text evidence="7">The sequence shown here is derived from an EMBL/GenBank/DDBJ whole genome shotgun (WGS) entry which is preliminary data.</text>
</comment>
<dbReference type="Gene3D" id="1.20.1250.20">
    <property type="entry name" value="MFS general substrate transporter like domains"/>
    <property type="match status" value="1"/>
</dbReference>
<evidence type="ECO:0000256" key="1">
    <source>
        <dbReference type="ARBA" id="ARBA00004651"/>
    </source>
</evidence>
<dbReference type="Pfam" id="PF07690">
    <property type="entry name" value="MFS_1"/>
    <property type="match status" value="1"/>
</dbReference>
<feature type="transmembrane region" description="Helical" evidence="5">
    <location>
        <begin position="309"/>
        <end position="330"/>
    </location>
</feature>
<feature type="transmembrane region" description="Helical" evidence="5">
    <location>
        <begin position="371"/>
        <end position="393"/>
    </location>
</feature>
<comment type="subcellular location">
    <subcellularLocation>
        <location evidence="1">Cell membrane</location>
        <topology evidence="1">Multi-pass membrane protein</topology>
    </subcellularLocation>
</comment>
<protein>
    <submittedName>
        <fullName evidence="7">MFS transporter</fullName>
    </submittedName>
</protein>
<feature type="transmembrane region" description="Helical" evidence="5">
    <location>
        <begin position="287"/>
        <end position="303"/>
    </location>
</feature>
<evidence type="ECO:0000256" key="5">
    <source>
        <dbReference type="SAM" id="Phobius"/>
    </source>
</evidence>
<dbReference type="InterPro" id="IPR036259">
    <property type="entry name" value="MFS_trans_sf"/>
</dbReference>
<sequence>MATISSRLTPTREILTTPSVARLLSASLVGRLPTGMAALAILLSVRAHDGSYTLAGALSAIYAASAAVGGPLLGRLIDRTRQPPTLIISGLISAAAFIGLAAVDPTTTPVTAMGLAAAAGAATPQLEPCLRVLWSPVLRDEHAVRVAYSLDAATQELIFVVGPLVVLATSALADPGIGLVTAGVLGITGSLWFATAAPARQWRGAPTTAHWAGPLRSVSLVRLLTALLFVGATIGAFTVGITAYAEHSAAPAAAGWLIAANAVGALAGGIAYTMLSAAGDEHRRLQLLLCALGLGYAPLVIQLEIPAMAVLAILSGLALPPVLACSFALIGQLAPEGTITEAHAWMITAFGAGNAAGSALAGFAADTVSSRLALAASVAMATVALVVAAPSFVRPKPRTKQHAQ</sequence>